<reference evidence="2 3" key="1">
    <citation type="submission" date="2020-10" db="EMBL/GenBank/DDBJ databases">
        <title>The Coptis chinensis genome and diversification of protoberbering-type alkaloids.</title>
        <authorList>
            <person name="Wang B."/>
            <person name="Shu S."/>
            <person name="Song C."/>
            <person name="Liu Y."/>
        </authorList>
    </citation>
    <scope>NUCLEOTIDE SEQUENCE [LARGE SCALE GENOMIC DNA]</scope>
    <source>
        <strain evidence="2">HL-2020</strain>
        <tissue evidence="2">Leaf</tissue>
    </source>
</reference>
<comment type="caution">
    <text evidence="2">The sequence shown here is derived from an EMBL/GenBank/DDBJ whole genome shotgun (WGS) entry which is preliminary data.</text>
</comment>
<dbReference type="OrthoDB" id="1617978at2759"/>
<proteinExistence type="predicted"/>
<dbReference type="SUPFAM" id="SSF47954">
    <property type="entry name" value="Cyclin-like"/>
    <property type="match status" value="1"/>
</dbReference>
<keyword evidence="1" id="KW-0732">Signal</keyword>
<accession>A0A835H5B3</accession>
<organism evidence="2 3">
    <name type="scientific">Coptis chinensis</name>
    <dbReference type="NCBI Taxonomy" id="261450"/>
    <lineage>
        <taxon>Eukaryota</taxon>
        <taxon>Viridiplantae</taxon>
        <taxon>Streptophyta</taxon>
        <taxon>Embryophyta</taxon>
        <taxon>Tracheophyta</taxon>
        <taxon>Spermatophyta</taxon>
        <taxon>Magnoliopsida</taxon>
        <taxon>Ranunculales</taxon>
        <taxon>Ranunculaceae</taxon>
        <taxon>Coptidoideae</taxon>
        <taxon>Coptis</taxon>
    </lineage>
</organism>
<sequence length="91" mass="10357">MLLFVKVFSEAIVLVVMRRFLANFPPGGCFNSWLQSSLWLQFKPHHIAAGAAYLAAKILNFDLATHHGMWQEFQTTSSICQDVVKQLTELF</sequence>
<evidence type="ECO:0000256" key="1">
    <source>
        <dbReference type="SAM" id="SignalP"/>
    </source>
</evidence>
<keyword evidence="3" id="KW-1185">Reference proteome</keyword>
<gene>
    <name evidence="2" type="ORF">IFM89_014650</name>
</gene>
<dbReference type="EMBL" id="JADFTS010000008">
    <property type="protein sequence ID" value="KAF9592399.1"/>
    <property type="molecule type" value="Genomic_DNA"/>
</dbReference>
<dbReference type="GO" id="GO:0006357">
    <property type="term" value="P:regulation of transcription by RNA polymerase II"/>
    <property type="evidence" value="ECO:0007669"/>
    <property type="project" value="InterPro"/>
</dbReference>
<dbReference type="InterPro" id="IPR036915">
    <property type="entry name" value="Cyclin-like_sf"/>
</dbReference>
<dbReference type="Proteomes" id="UP000631114">
    <property type="component" value="Unassembled WGS sequence"/>
</dbReference>
<name>A0A835H5B3_9MAGN</name>
<dbReference type="AlphaFoldDB" id="A0A835H5B3"/>
<dbReference type="InterPro" id="IPR043198">
    <property type="entry name" value="Cyclin/Ssn8"/>
</dbReference>
<protein>
    <recommendedName>
        <fullName evidence="4">Cyclin C-terminal domain-containing protein</fullName>
    </recommendedName>
</protein>
<dbReference type="Gene3D" id="1.10.472.10">
    <property type="entry name" value="Cyclin-like"/>
    <property type="match status" value="1"/>
</dbReference>
<dbReference type="PANTHER" id="PTHR10026">
    <property type="entry name" value="CYCLIN"/>
    <property type="match status" value="1"/>
</dbReference>
<feature type="chain" id="PRO_5032596392" description="Cyclin C-terminal domain-containing protein" evidence="1">
    <location>
        <begin position="18"/>
        <end position="91"/>
    </location>
</feature>
<feature type="signal peptide" evidence="1">
    <location>
        <begin position="1"/>
        <end position="17"/>
    </location>
</feature>
<dbReference type="GO" id="GO:0016538">
    <property type="term" value="F:cyclin-dependent protein serine/threonine kinase regulator activity"/>
    <property type="evidence" value="ECO:0007669"/>
    <property type="project" value="InterPro"/>
</dbReference>
<evidence type="ECO:0008006" key="4">
    <source>
        <dbReference type="Google" id="ProtNLM"/>
    </source>
</evidence>
<evidence type="ECO:0000313" key="3">
    <source>
        <dbReference type="Proteomes" id="UP000631114"/>
    </source>
</evidence>
<evidence type="ECO:0000313" key="2">
    <source>
        <dbReference type="EMBL" id="KAF9592399.1"/>
    </source>
</evidence>